<protein>
    <submittedName>
        <fullName evidence="2">Aminomethyltransferase</fullName>
    </submittedName>
</protein>
<evidence type="ECO:0000259" key="1">
    <source>
        <dbReference type="Pfam" id="PF01571"/>
    </source>
</evidence>
<dbReference type="EMBL" id="CASHTH010002267">
    <property type="protein sequence ID" value="CAI8027256.1"/>
    <property type="molecule type" value="Genomic_DNA"/>
</dbReference>
<feature type="domain" description="GCVT N-terminal" evidence="1">
    <location>
        <begin position="13"/>
        <end position="214"/>
    </location>
</feature>
<accession>A0AA35SEN8</accession>
<dbReference type="Proteomes" id="UP001174909">
    <property type="component" value="Unassembled WGS sequence"/>
</dbReference>
<name>A0AA35SEN8_GEOBA</name>
<gene>
    <name evidence="2" type="ORF">GBAR_LOCUS15599</name>
</gene>
<evidence type="ECO:0000313" key="2">
    <source>
        <dbReference type="EMBL" id="CAI8027256.1"/>
    </source>
</evidence>
<dbReference type="AlphaFoldDB" id="A0AA35SEN8"/>
<dbReference type="PANTHER" id="PTHR43757:SF2">
    <property type="entry name" value="AMINOMETHYLTRANSFERASE, MITOCHONDRIAL"/>
    <property type="match status" value="1"/>
</dbReference>
<comment type="caution">
    <text evidence="2">The sequence shown here is derived from an EMBL/GenBank/DDBJ whole genome shotgun (WGS) entry which is preliminary data.</text>
</comment>
<evidence type="ECO:0000313" key="3">
    <source>
        <dbReference type="Proteomes" id="UP001174909"/>
    </source>
</evidence>
<reference evidence="2" key="1">
    <citation type="submission" date="2023-03" db="EMBL/GenBank/DDBJ databases">
        <authorList>
            <person name="Steffen K."/>
            <person name="Cardenas P."/>
        </authorList>
    </citation>
    <scope>NUCLEOTIDE SEQUENCE</scope>
</reference>
<dbReference type="PANTHER" id="PTHR43757">
    <property type="entry name" value="AMINOMETHYLTRANSFERASE"/>
    <property type="match status" value="1"/>
</dbReference>
<sequence length="217" mass="23299">MTSDAAPLLRTALYDNHIAAGARMVPFAGWEMPVQYQGVIAEAKAVRSDVGIFDVSHMGRIGIYGSGAASFMDSLVTFSVKTLAVGRARYGFILADTGGILDDVILYHTQYEDGSDMLRLVCNAANRDAVTAWMTQHAAAFRGVYFIDSTERTVLVAVQGPRALEVMDDLCPDEPKPSRLRPFGGATFPLNLGGGVISEGFIGRTGYTGEDGVENRP</sequence>
<proteinExistence type="predicted"/>
<dbReference type="InterPro" id="IPR027266">
    <property type="entry name" value="TrmE/GcvT-like"/>
</dbReference>
<dbReference type="Gene3D" id="3.30.1360.120">
    <property type="entry name" value="Probable tRNA modification gtpase trme, domain 1"/>
    <property type="match status" value="1"/>
</dbReference>
<dbReference type="SUPFAM" id="SSF103025">
    <property type="entry name" value="Folate-binding domain"/>
    <property type="match status" value="1"/>
</dbReference>
<organism evidence="2 3">
    <name type="scientific">Geodia barretti</name>
    <name type="common">Barrett's horny sponge</name>
    <dbReference type="NCBI Taxonomy" id="519541"/>
    <lineage>
        <taxon>Eukaryota</taxon>
        <taxon>Metazoa</taxon>
        <taxon>Porifera</taxon>
        <taxon>Demospongiae</taxon>
        <taxon>Heteroscleromorpha</taxon>
        <taxon>Tetractinellida</taxon>
        <taxon>Astrophorina</taxon>
        <taxon>Geodiidae</taxon>
        <taxon>Geodia</taxon>
    </lineage>
</organism>
<dbReference type="InterPro" id="IPR028896">
    <property type="entry name" value="GcvT/YgfZ/DmdA"/>
</dbReference>
<dbReference type="InterPro" id="IPR006222">
    <property type="entry name" value="GCVT_N"/>
</dbReference>
<keyword evidence="3" id="KW-1185">Reference proteome</keyword>
<dbReference type="Pfam" id="PF01571">
    <property type="entry name" value="GCV_T"/>
    <property type="match status" value="1"/>
</dbReference>
<dbReference type="Gene3D" id="3.30.70.1400">
    <property type="entry name" value="Aminomethyltransferase beta-barrel domains"/>
    <property type="match status" value="1"/>
</dbReference>